<proteinExistence type="evidence at transcript level"/>
<dbReference type="SMART" id="SM00442">
    <property type="entry name" value="FGF"/>
    <property type="match status" value="1"/>
</dbReference>
<sequence length="298" mass="34412">MVSSKVWPLGWKLSFTMENMEVTCTGRLEDDNNFVCLLIMQGLLFTCFLLSQFCLSLISASKDSSTTYRISADDPTGSWRQLRDSRRMPRDSRAHAHQQYTRILKLQNQCSHKFVQIAGNIVNAASFKESNKTDLRLRALGSGHVTIESVRFPDNYLCFNRRGRLVVAQFGYKKRRCKFVEEMTPDRYSMFRSVANTRWRIGFRKKRGKRLMGYDTKRKEDCFKFQKLGNTLFSEGTSVAIERGRNSPPSFQSGLGRFVKERLQTADSASAVVSKGRQRARPRARSRIRGRNKKRDNT</sequence>
<organism evidence="4">
    <name type="scientific">Alitta virens</name>
    <name type="common">Sandworm</name>
    <name type="synonym">Nereis virens</name>
    <dbReference type="NCBI Taxonomy" id="880429"/>
    <lineage>
        <taxon>Eukaryota</taxon>
        <taxon>Metazoa</taxon>
        <taxon>Spiralia</taxon>
        <taxon>Lophotrochozoa</taxon>
        <taxon>Annelida</taxon>
        <taxon>Polychaeta</taxon>
        <taxon>Errantia</taxon>
        <taxon>Phyllodocida</taxon>
        <taxon>Nereididae</taxon>
        <taxon>Alitta</taxon>
    </lineage>
</organism>
<evidence type="ECO:0000256" key="1">
    <source>
        <dbReference type="ARBA" id="ARBA00007936"/>
    </source>
</evidence>
<feature type="region of interest" description="Disordered" evidence="2">
    <location>
        <begin position="269"/>
        <end position="298"/>
    </location>
</feature>
<keyword evidence="3" id="KW-0472">Membrane</keyword>
<dbReference type="SUPFAM" id="SSF50353">
    <property type="entry name" value="Cytokine"/>
    <property type="match status" value="1"/>
</dbReference>
<keyword evidence="3" id="KW-0812">Transmembrane</keyword>
<gene>
    <name evidence="4" type="primary">fgf8/17/18</name>
</gene>
<dbReference type="InterPro" id="IPR008996">
    <property type="entry name" value="IL1/FGF"/>
</dbReference>
<dbReference type="Pfam" id="PF00167">
    <property type="entry name" value="FGF"/>
    <property type="match status" value="1"/>
</dbReference>
<dbReference type="CDD" id="cd23307">
    <property type="entry name" value="beta-trefoil_FGF8-like"/>
    <property type="match status" value="1"/>
</dbReference>
<evidence type="ECO:0000256" key="3">
    <source>
        <dbReference type="SAM" id="Phobius"/>
    </source>
</evidence>
<evidence type="ECO:0000256" key="2">
    <source>
        <dbReference type="SAM" id="MobiDB-lite"/>
    </source>
</evidence>
<feature type="transmembrane region" description="Helical" evidence="3">
    <location>
        <begin position="38"/>
        <end position="60"/>
    </location>
</feature>
<dbReference type="GO" id="GO:0008083">
    <property type="term" value="F:growth factor activity"/>
    <property type="evidence" value="ECO:0007669"/>
    <property type="project" value="InterPro"/>
</dbReference>
<reference evidence="4" key="1">
    <citation type="journal article" date="2021" name="Genes (Basel)">
        <title>Structural and Functional Characterization of the FGF Signaling Pathway in Regeneration of the Polychaete Worm Alitta virens (Annelida, Errantia).</title>
        <authorList>
            <person name="Shalaeva A.Y."/>
            <person name="Kostyuchenko R.P."/>
            <person name="Kozin V.V."/>
        </authorList>
    </citation>
    <scope>NUCLEOTIDE SEQUENCE</scope>
    <source>
        <tissue evidence="4">Regenerative bud</tissue>
    </source>
</reference>
<dbReference type="EMBL" id="MZ234756">
    <property type="protein sequence ID" value="QWT43344.1"/>
    <property type="molecule type" value="mRNA"/>
</dbReference>
<name>A0A8F2EH98_ALIVI</name>
<dbReference type="PANTHER" id="PTHR11486">
    <property type="entry name" value="FIBROBLAST GROWTH FACTOR"/>
    <property type="match status" value="1"/>
</dbReference>
<feature type="compositionally biased region" description="Basic residues" evidence="2">
    <location>
        <begin position="276"/>
        <end position="298"/>
    </location>
</feature>
<dbReference type="Gene3D" id="2.80.10.50">
    <property type="match status" value="1"/>
</dbReference>
<dbReference type="InterPro" id="IPR002209">
    <property type="entry name" value="Fibroblast_GF_fam"/>
</dbReference>
<accession>A0A8F2EH98</accession>
<keyword evidence="3" id="KW-1133">Transmembrane helix</keyword>
<protein>
    <submittedName>
        <fullName evidence="4">Fibroblast growth factor 8/17/18</fullName>
    </submittedName>
</protein>
<comment type="similarity">
    <text evidence="1">Belongs to the heparin-binding growth factors family.</text>
</comment>
<evidence type="ECO:0000313" key="4">
    <source>
        <dbReference type="EMBL" id="QWT43344.1"/>
    </source>
</evidence>
<dbReference type="AlphaFoldDB" id="A0A8F2EH98"/>